<dbReference type="InterPro" id="IPR011009">
    <property type="entry name" value="Kinase-like_dom_sf"/>
</dbReference>
<gene>
    <name evidence="6" type="ORF">C7Y72_08915</name>
</gene>
<organism evidence="6 7">
    <name type="scientific">Paraconexibacter algicola</name>
    <dbReference type="NCBI Taxonomy" id="2133960"/>
    <lineage>
        <taxon>Bacteria</taxon>
        <taxon>Bacillati</taxon>
        <taxon>Actinomycetota</taxon>
        <taxon>Thermoleophilia</taxon>
        <taxon>Solirubrobacterales</taxon>
        <taxon>Paraconexibacteraceae</taxon>
        <taxon>Paraconexibacter</taxon>
    </lineage>
</organism>
<dbReference type="CDD" id="cd13970">
    <property type="entry name" value="ABC1_ADCK3"/>
    <property type="match status" value="1"/>
</dbReference>
<evidence type="ECO:0000313" key="6">
    <source>
        <dbReference type="EMBL" id="PTL59763.1"/>
    </source>
</evidence>
<evidence type="ECO:0000259" key="5">
    <source>
        <dbReference type="Pfam" id="PF03109"/>
    </source>
</evidence>
<sequence length="479" mass="52931">MIGEIDQEDGGMANEIRGSRLRRAASITGVAAGVAAREASARVITKTGDSDARRAAANRQQLKSAQALVKVFAGMRGAAMKVGQTLSAVDLGLVPEEIRPEFQEILATLQQGADPVPFRAIRKVVEEDLEAAIPDVFASFDETPLAAASIGQVHRARLHDGREVVVKVQYPGIAEAIHADMQNLRLGLKLLASIAPGIDTGAIADEIRERIAEELDYELEASNQRAMARVYRDHPFVVVPDVVMALCRERVIVMDFVDGRRFAEVRDLPAADRDRLGEILCRFYINGPMRHRLLNGDPHPGNALYLDDGRVAFLDFGFFKRLGDREVEHLVRSNVATYRGDADGLLDLIVELGALPPDPQLAQPFYESYHAIFGWLMVDEHTTADPSTTAEMMRRYTQMRGQEGFDELVLPAEHFVMMRSVMLLIGLLGQLGATNRWLDISREWMFGDEPVTELGRQEAAFFAGRHDYTTPAVDAGSRA</sequence>
<evidence type="ECO:0000256" key="3">
    <source>
        <dbReference type="ARBA" id="ARBA00022741"/>
    </source>
</evidence>
<name>A0A2T4UKJ3_9ACTN</name>
<dbReference type="InterPro" id="IPR051409">
    <property type="entry name" value="Atypical_kinase_ADCK"/>
</dbReference>
<dbReference type="SUPFAM" id="SSF56112">
    <property type="entry name" value="Protein kinase-like (PK-like)"/>
    <property type="match status" value="1"/>
</dbReference>
<dbReference type="PANTHER" id="PTHR43851">
    <property type="match status" value="1"/>
</dbReference>
<dbReference type="Proteomes" id="UP000240739">
    <property type="component" value="Unassembled WGS sequence"/>
</dbReference>
<evidence type="ECO:0000256" key="4">
    <source>
        <dbReference type="ARBA" id="ARBA00022840"/>
    </source>
</evidence>
<keyword evidence="2" id="KW-0808">Transferase</keyword>
<evidence type="ECO:0000256" key="1">
    <source>
        <dbReference type="ARBA" id="ARBA00009670"/>
    </source>
</evidence>
<proteinExistence type="inferred from homology"/>
<dbReference type="EMBL" id="PYYB01000001">
    <property type="protein sequence ID" value="PTL59763.1"/>
    <property type="molecule type" value="Genomic_DNA"/>
</dbReference>
<reference evidence="6 7" key="1">
    <citation type="submission" date="2018-03" db="EMBL/GenBank/DDBJ databases">
        <title>Aquarubrobacter algicola gen. nov., sp. nov., a novel actinobacterium isolated from shallow eutrophic lake during the end of cyanobacterial harmful algal blooms.</title>
        <authorList>
            <person name="Chun S.J."/>
        </authorList>
    </citation>
    <scope>NUCLEOTIDE SEQUENCE [LARGE SCALE GENOMIC DNA]</scope>
    <source>
        <strain evidence="6 7">Seoho-28</strain>
    </source>
</reference>
<keyword evidence="4 6" id="KW-0067">ATP-binding</keyword>
<dbReference type="InterPro" id="IPR004147">
    <property type="entry name" value="ABC1_dom"/>
</dbReference>
<keyword evidence="7" id="KW-1185">Reference proteome</keyword>
<dbReference type="InterPro" id="IPR034646">
    <property type="entry name" value="ADCK3_dom"/>
</dbReference>
<accession>A0A2T4UKJ3</accession>
<evidence type="ECO:0000313" key="7">
    <source>
        <dbReference type="Proteomes" id="UP000240739"/>
    </source>
</evidence>
<dbReference type="Pfam" id="PF03109">
    <property type="entry name" value="ABC1"/>
    <property type="match status" value="1"/>
</dbReference>
<protein>
    <submittedName>
        <fullName evidence="6">ATP-binding protein</fullName>
    </submittedName>
</protein>
<dbReference type="PANTHER" id="PTHR43851:SF3">
    <property type="entry name" value="COENZYME Q8"/>
    <property type="match status" value="1"/>
</dbReference>
<dbReference type="GO" id="GO:0005524">
    <property type="term" value="F:ATP binding"/>
    <property type="evidence" value="ECO:0007669"/>
    <property type="project" value="UniProtKB-KW"/>
</dbReference>
<comment type="similarity">
    <text evidence="1">Belongs to the protein kinase superfamily. ADCK protein kinase family.</text>
</comment>
<feature type="domain" description="ABC1 atypical kinase-like" evidence="5">
    <location>
        <begin position="109"/>
        <end position="346"/>
    </location>
</feature>
<keyword evidence="3" id="KW-0547">Nucleotide-binding</keyword>
<dbReference type="AlphaFoldDB" id="A0A2T4UKJ3"/>
<comment type="caution">
    <text evidence="6">The sequence shown here is derived from an EMBL/GenBank/DDBJ whole genome shotgun (WGS) entry which is preliminary data.</text>
</comment>
<dbReference type="GO" id="GO:0016740">
    <property type="term" value="F:transferase activity"/>
    <property type="evidence" value="ECO:0007669"/>
    <property type="project" value="UniProtKB-KW"/>
</dbReference>
<evidence type="ECO:0000256" key="2">
    <source>
        <dbReference type="ARBA" id="ARBA00022679"/>
    </source>
</evidence>